<dbReference type="EMBL" id="LAZR01003448">
    <property type="protein sequence ID" value="KKN18222.1"/>
    <property type="molecule type" value="Genomic_DNA"/>
</dbReference>
<dbReference type="InterPro" id="IPR009057">
    <property type="entry name" value="Homeodomain-like_sf"/>
</dbReference>
<keyword evidence="2" id="KW-0472">Membrane</keyword>
<evidence type="ECO:0000259" key="3">
    <source>
        <dbReference type="PROSITE" id="PS50977"/>
    </source>
</evidence>
<keyword evidence="2" id="KW-1133">Transmembrane helix</keyword>
<dbReference type="PANTHER" id="PTHR43479:SF11">
    <property type="entry name" value="ACREF_ENVCD OPERON REPRESSOR-RELATED"/>
    <property type="match status" value="1"/>
</dbReference>
<comment type="caution">
    <text evidence="4">The sequence shown here is derived from an EMBL/GenBank/DDBJ whole genome shotgun (WGS) entry which is preliminary data.</text>
</comment>
<dbReference type="PANTHER" id="PTHR43479">
    <property type="entry name" value="ACREF/ENVCD OPERON REPRESSOR-RELATED"/>
    <property type="match status" value="1"/>
</dbReference>
<organism evidence="4">
    <name type="scientific">marine sediment metagenome</name>
    <dbReference type="NCBI Taxonomy" id="412755"/>
    <lineage>
        <taxon>unclassified sequences</taxon>
        <taxon>metagenomes</taxon>
        <taxon>ecological metagenomes</taxon>
    </lineage>
</organism>
<keyword evidence="2" id="KW-0812">Transmembrane</keyword>
<dbReference type="InterPro" id="IPR001647">
    <property type="entry name" value="HTH_TetR"/>
</dbReference>
<dbReference type="Gene3D" id="1.10.357.10">
    <property type="entry name" value="Tetracycline Repressor, domain 2"/>
    <property type="match status" value="1"/>
</dbReference>
<feature type="transmembrane region" description="Helical" evidence="2">
    <location>
        <begin position="158"/>
        <end position="180"/>
    </location>
</feature>
<dbReference type="InterPro" id="IPR050624">
    <property type="entry name" value="HTH-type_Tx_Regulator"/>
</dbReference>
<evidence type="ECO:0000256" key="2">
    <source>
        <dbReference type="SAM" id="Phobius"/>
    </source>
</evidence>
<dbReference type="SUPFAM" id="SSF46689">
    <property type="entry name" value="Homeodomain-like"/>
    <property type="match status" value="1"/>
</dbReference>
<feature type="domain" description="HTH tetR-type" evidence="3">
    <location>
        <begin position="11"/>
        <end position="71"/>
    </location>
</feature>
<evidence type="ECO:0000313" key="4">
    <source>
        <dbReference type="EMBL" id="KKN18222.1"/>
    </source>
</evidence>
<gene>
    <name evidence="4" type="ORF">LCGC14_0957980</name>
</gene>
<sequence length="204" mass="24109">MQDKKFTRDKQEKINKIFDVFFNLVLKNGYDKTSTNNVAEAAGLSIGTVYRYFPEGKKDIIRQYFEKSVETTMELEDFVNLEENNIPLAFSSFISNMLKNNNKNKGYNIAFRSAILSDENLAEAQKKRIFEVSEDFVKILRKSNEFFKSRDEKRIVRGFVFIYNLLNAIIYHHTIFMKFFEKDEDLVDYLSKLMLFTIQTLSKM</sequence>
<keyword evidence="1" id="KW-0238">DNA-binding</keyword>
<name>A0A0F9P1E8_9ZZZZ</name>
<accession>A0A0F9P1E8</accession>
<dbReference type="AlphaFoldDB" id="A0A0F9P1E8"/>
<dbReference type="PROSITE" id="PS50977">
    <property type="entry name" value="HTH_TETR_2"/>
    <property type="match status" value="1"/>
</dbReference>
<dbReference type="Pfam" id="PF00440">
    <property type="entry name" value="TetR_N"/>
    <property type="match status" value="1"/>
</dbReference>
<evidence type="ECO:0000256" key="1">
    <source>
        <dbReference type="ARBA" id="ARBA00023125"/>
    </source>
</evidence>
<reference evidence="4" key="1">
    <citation type="journal article" date="2015" name="Nature">
        <title>Complex archaea that bridge the gap between prokaryotes and eukaryotes.</title>
        <authorList>
            <person name="Spang A."/>
            <person name="Saw J.H."/>
            <person name="Jorgensen S.L."/>
            <person name="Zaremba-Niedzwiedzka K."/>
            <person name="Martijn J."/>
            <person name="Lind A.E."/>
            <person name="van Eijk R."/>
            <person name="Schleper C."/>
            <person name="Guy L."/>
            <person name="Ettema T.J."/>
        </authorList>
    </citation>
    <scope>NUCLEOTIDE SEQUENCE</scope>
</reference>
<dbReference type="GO" id="GO:0003677">
    <property type="term" value="F:DNA binding"/>
    <property type="evidence" value="ECO:0007669"/>
    <property type="project" value="UniProtKB-KW"/>
</dbReference>
<protein>
    <recommendedName>
        <fullName evidence="3">HTH tetR-type domain-containing protein</fullName>
    </recommendedName>
</protein>
<proteinExistence type="predicted"/>